<dbReference type="EMBL" id="PJEX01000124">
    <property type="protein sequence ID" value="TKW54727.1"/>
    <property type="molecule type" value="Genomic_DNA"/>
</dbReference>
<comment type="caution">
    <text evidence="1">The sequence shown here is derived from an EMBL/GenBank/DDBJ whole genome shotgun (WGS) entry which is preliminary data.</text>
</comment>
<dbReference type="AlphaFoldDB" id="A0A4U6XK85"/>
<sequence length="134" mass="16179">MSRLDKIHAYRHIYRELLRAVQFAAPYKYVVRDQLRTAFREKGAYWNKEEYKRTFWFLQAAAREAGFEHKILKNLIYVAHERQKTEPWKIRSHRVETTKKTDRHVAGQEITSAAYDHYDMTVAMMNKTMGIRLR</sequence>
<accession>A0A4U6XK85</accession>
<keyword evidence="2" id="KW-1185">Reference proteome</keyword>
<gene>
    <name evidence="1" type="ORF">CTA1_2894</name>
</gene>
<evidence type="ECO:0000313" key="2">
    <source>
        <dbReference type="Proteomes" id="UP000310108"/>
    </source>
</evidence>
<proteinExistence type="predicted"/>
<protein>
    <submittedName>
        <fullName evidence="1">Uncharacterized protein</fullName>
    </submittedName>
</protein>
<dbReference type="OrthoDB" id="4392610at2759"/>
<evidence type="ECO:0000313" key="1">
    <source>
        <dbReference type="EMBL" id="TKW54727.1"/>
    </source>
</evidence>
<name>A0A4U6XK85_9PEZI</name>
<dbReference type="STRING" id="1306861.A0A4U6XK85"/>
<reference evidence="1 2" key="1">
    <citation type="journal article" date="2019" name="PLoS ONE">
        <title>Comparative genome analysis indicates high evolutionary potential of pathogenicity genes in Colletotrichum tanaceti.</title>
        <authorList>
            <person name="Lelwala R.V."/>
            <person name="Korhonen P.K."/>
            <person name="Young N.D."/>
            <person name="Scott J.B."/>
            <person name="Ades P.A."/>
            <person name="Gasser R.B."/>
            <person name="Taylor P.W.J."/>
        </authorList>
    </citation>
    <scope>NUCLEOTIDE SEQUENCE [LARGE SCALE GENOMIC DNA]</scope>
    <source>
        <strain evidence="1">BRIP57314</strain>
    </source>
</reference>
<dbReference type="Proteomes" id="UP000310108">
    <property type="component" value="Unassembled WGS sequence"/>
</dbReference>
<organism evidence="1 2">
    <name type="scientific">Colletotrichum tanaceti</name>
    <dbReference type="NCBI Taxonomy" id="1306861"/>
    <lineage>
        <taxon>Eukaryota</taxon>
        <taxon>Fungi</taxon>
        <taxon>Dikarya</taxon>
        <taxon>Ascomycota</taxon>
        <taxon>Pezizomycotina</taxon>
        <taxon>Sordariomycetes</taxon>
        <taxon>Hypocreomycetidae</taxon>
        <taxon>Glomerellales</taxon>
        <taxon>Glomerellaceae</taxon>
        <taxon>Colletotrichum</taxon>
        <taxon>Colletotrichum destructivum species complex</taxon>
    </lineage>
</organism>